<protein>
    <submittedName>
        <fullName evidence="2">DUF5819 family protein</fullName>
    </submittedName>
</protein>
<keyword evidence="1" id="KW-1133">Transmembrane helix</keyword>
<keyword evidence="1" id="KW-0812">Transmembrane</keyword>
<dbReference type="Pfam" id="PF19136">
    <property type="entry name" value="DUF5819"/>
    <property type="match status" value="1"/>
</dbReference>
<gene>
    <name evidence="2" type="ORF">ACFSW7_02630</name>
</gene>
<proteinExistence type="predicted"/>
<evidence type="ECO:0000256" key="1">
    <source>
        <dbReference type="SAM" id="Phobius"/>
    </source>
</evidence>
<accession>A0ABW5UUF5</accession>
<evidence type="ECO:0000313" key="3">
    <source>
        <dbReference type="Proteomes" id="UP001597492"/>
    </source>
</evidence>
<sequence length="255" mass="28598">MSEQHSTKKRSPIVRVVLVVASMLTAWHVFASFLWIAPTSPAREVVPGNALTSYMIPFFGQSWSVFAPAPINGDYVFKVRALVPDDAGELVETEWVDATAVELSMLQYNLFPPRAGIQSSQVASEYKSQYDAITADHQVIVQLNYFEDDFEQRLEDKLDTYGETDLVDAYMPAEHQATAYATQVALAVFGDDVVRVQYEVTRQNVVPFEDRNDPDAQLPQATVLTPGWRGLVRNEGQSDEAFAEVFLDTYEGMQE</sequence>
<dbReference type="RefSeq" id="WP_019619810.1">
    <property type="nucleotide sequence ID" value="NZ_JBHUNE010000003.1"/>
</dbReference>
<dbReference type="EMBL" id="JBHUNE010000003">
    <property type="protein sequence ID" value="MFD2757272.1"/>
    <property type="molecule type" value="Genomic_DNA"/>
</dbReference>
<comment type="caution">
    <text evidence="2">The sequence shown here is derived from an EMBL/GenBank/DDBJ whole genome shotgun (WGS) entry which is preliminary data.</text>
</comment>
<reference evidence="3" key="1">
    <citation type="journal article" date="2019" name="Int. J. Syst. Evol. Microbiol.">
        <title>The Global Catalogue of Microorganisms (GCM) 10K type strain sequencing project: providing services to taxonomists for standard genome sequencing and annotation.</title>
        <authorList>
            <consortium name="The Broad Institute Genomics Platform"/>
            <consortium name="The Broad Institute Genome Sequencing Center for Infectious Disease"/>
            <person name="Wu L."/>
            <person name="Ma J."/>
        </authorList>
    </citation>
    <scope>NUCLEOTIDE SEQUENCE [LARGE SCALE GENOMIC DNA]</scope>
    <source>
        <strain evidence="3">TISTR 1514</strain>
    </source>
</reference>
<keyword evidence="3" id="KW-1185">Reference proteome</keyword>
<dbReference type="Proteomes" id="UP001597492">
    <property type="component" value="Unassembled WGS sequence"/>
</dbReference>
<evidence type="ECO:0000313" key="2">
    <source>
        <dbReference type="EMBL" id="MFD2757272.1"/>
    </source>
</evidence>
<feature type="transmembrane region" description="Helical" evidence="1">
    <location>
        <begin position="12"/>
        <end position="37"/>
    </location>
</feature>
<keyword evidence="1" id="KW-0472">Membrane</keyword>
<name>A0ABW5UUF5_9MICO</name>
<organism evidence="2 3">
    <name type="scientific">Gulosibacter faecalis</name>
    <dbReference type="NCBI Taxonomy" id="272240"/>
    <lineage>
        <taxon>Bacteria</taxon>
        <taxon>Bacillati</taxon>
        <taxon>Actinomycetota</taxon>
        <taxon>Actinomycetes</taxon>
        <taxon>Micrococcales</taxon>
        <taxon>Microbacteriaceae</taxon>
        <taxon>Gulosibacter</taxon>
    </lineage>
</organism>
<dbReference type="InterPro" id="IPR043857">
    <property type="entry name" value="DUF5819"/>
</dbReference>